<evidence type="ECO:0000256" key="8">
    <source>
        <dbReference type="ARBA" id="ARBA00023136"/>
    </source>
</evidence>
<dbReference type="EC" id="3.1.3.62" evidence="4"/>
<dbReference type="GO" id="GO:0034417">
    <property type="term" value="F:bisphosphoglycerate 3-phosphatase activity"/>
    <property type="evidence" value="ECO:0007669"/>
    <property type="project" value="UniProtKB-EC"/>
</dbReference>
<comment type="catalytic activity">
    <reaction evidence="11">
        <text>1D-myo-inositol 1,2,4,5,6-pentakisphosphate + H2O = 1D-myo-inositol 1,2,5,6-tetrakisphosphate + phosphate</text>
        <dbReference type="Rhea" id="RHEA:77115"/>
        <dbReference type="ChEBI" id="CHEBI:15377"/>
        <dbReference type="ChEBI" id="CHEBI:43474"/>
        <dbReference type="ChEBI" id="CHEBI:57798"/>
        <dbReference type="ChEBI" id="CHEBI:195535"/>
        <dbReference type="EC" id="3.1.3.62"/>
    </reaction>
    <physiologicalReaction direction="left-to-right" evidence="11">
        <dbReference type="Rhea" id="RHEA:77116"/>
    </physiologicalReaction>
</comment>
<evidence type="ECO:0000256" key="6">
    <source>
        <dbReference type="ARBA" id="ARBA00022729"/>
    </source>
</evidence>
<feature type="chain" id="PRO_5014179010" description="Multiple inositol polyphosphate phosphatase 1" evidence="14">
    <location>
        <begin position="19"/>
        <end position="460"/>
    </location>
</feature>
<dbReference type="EMBL" id="GFXV01006880">
    <property type="protein sequence ID" value="MBW18685.1"/>
    <property type="molecule type" value="Transcribed_RNA"/>
</dbReference>
<gene>
    <name evidence="15" type="primary">MINPP1_0</name>
</gene>
<evidence type="ECO:0000256" key="9">
    <source>
        <dbReference type="ARBA" id="ARBA00031642"/>
    </source>
</evidence>
<evidence type="ECO:0000256" key="2">
    <source>
        <dbReference type="ARBA" id="ARBA00008422"/>
    </source>
</evidence>
<evidence type="ECO:0000256" key="7">
    <source>
        <dbReference type="ARBA" id="ARBA00022801"/>
    </source>
</evidence>
<comment type="similarity">
    <text evidence="2">Belongs to the histidine acid phosphatase family. MINPP1 subfamily.</text>
</comment>
<evidence type="ECO:0000256" key="14">
    <source>
        <dbReference type="SAM" id="SignalP"/>
    </source>
</evidence>
<evidence type="ECO:0000256" key="1">
    <source>
        <dbReference type="ARBA" id="ARBA00004370"/>
    </source>
</evidence>
<dbReference type="GO" id="GO:0003993">
    <property type="term" value="F:acid phosphatase activity"/>
    <property type="evidence" value="ECO:0007669"/>
    <property type="project" value="TreeGrafter"/>
</dbReference>
<dbReference type="InterPro" id="IPR000560">
    <property type="entry name" value="His_Pase_clade-2"/>
</dbReference>
<organism evidence="15">
    <name type="scientific">Melanaphis sacchari</name>
    <dbReference type="NCBI Taxonomy" id="742174"/>
    <lineage>
        <taxon>Eukaryota</taxon>
        <taxon>Metazoa</taxon>
        <taxon>Ecdysozoa</taxon>
        <taxon>Arthropoda</taxon>
        <taxon>Hexapoda</taxon>
        <taxon>Insecta</taxon>
        <taxon>Pterygota</taxon>
        <taxon>Neoptera</taxon>
        <taxon>Paraneoptera</taxon>
        <taxon>Hemiptera</taxon>
        <taxon>Sternorrhyncha</taxon>
        <taxon>Aphidomorpha</taxon>
        <taxon>Aphidoidea</taxon>
        <taxon>Aphididae</taxon>
        <taxon>Aphidini</taxon>
        <taxon>Melanaphis</taxon>
    </lineage>
</organism>
<dbReference type="CDD" id="cd07061">
    <property type="entry name" value="HP_HAP_like"/>
    <property type="match status" value="1"/>
</dbReference>
<dbReference type="OrthoDB" id="6509975at2759"/>
<evidence type="ECO:0000256" key="5">
    <source>
        <dbReference type="ARBA" id="ARBA00018097"/>
    </source>
</evidence>
<dbReference type="Gene3D" id="3.40.50.1240">
    <property type="entry name" value="Phosphoglycerate mutase-like"/>
    <property type="match status" value="1"/>
</dbReference>
<reference evidence="15" key="1">
    <citation type="submission" date="2017-10" db="EMBL/GenBank/DDBJ databases">
        <title>Transcriptome Assembly of Sugarcane Aphid Adults.</title>
        <authorList>
            <person name="Scully E.D."/>
            <person name="Palmer N.A."/>
            <person name="Geib S.M."/>
            <person name="Sarath G."/>
            <person name="Sattler S.E."/>
        </authorList>
    </citation>
    <scope>NUCLEOTIDE SEQUENCE</scope>
    <source>
        <tissue evidence="15">Whole body</tissue>
    </source>
</reference>
<dbReference type="Pfam" id="PF00328">
    <property type="entry name" value="His_Phos_2"/>
    <property type="match status" value="1"/>
</dbReference>
<keyword evidence="8" id="KW-0472">Membrane</keyword>
<dbReference type="SUPFAM" id="SSF53254">
    <property type="entry name" value="Phosphoglycerate mutase-like"/>
    <property type="match status" value="1"/>
</dbReference>
<comment type="catalytic activity">
    <reaction evidence="12">
        <text>1D-myo-inositol hexakisphosphate + H2O = 1D-myo-inositol 1,2,4,5,6-pentakisphosphate + phosphate</text>
        <dbReference type="Rhea" id="RHEA:16989"/>
        <dbReference type="ChEBI" id="CHEBI:15377"/>
        <dbReference type="ChEBI" id="CHEBI:43474"/>
        <dbReference type="ChEBI" id="CHEBI:57798"/>
        <dbReference type="ChEBI" id="CHEBI:58130"/>
        <dbReference type="EC" id="3.1.3.62"/>
    </reaction>
    <physiologicalReaction direction="left-to-right" evidence="12">
        <dbReference type="Rhea" id="RHEA:16990"/>
    </physiologicalReaction>
</comment>
<comment type="catalytic activity">
    <reaction evidence="10">
        <text>1D-myo-inositol 1,2,5,6-tetrakisphosphate + H2O = 1D-myo-inositol 1,2,6-trisphosphate + phosphate</text>
        <dbReference type="Rhea" id="RHEA:77119"/>
        <dbReference type="ChEBI" id="CHEBI:15377"/>
        <dbReference type="ChEBI" id="CHEBI:43474"/>
        <dbReference type="ChEBI" id="CHEBI:195535"/>
        <dbReference type="ChEBI" id="CHEBI:195537"/>
        <dbReference type="EC" id="3.1.3.62"/>
    </reaction>
    <physiologicalReaction direction="left-to-right" evidence="10">
        <dbReference type="Rhea" id="RHEA:77120"/>
    </physiologicalReaction>
</comment>
<comment type="subcellular location">
    <subcellularLocation>
        <location evidence="1">Membrane</location>
    </subcellularLocation>
</comment>
<evidence type="ECO:0000256" key="13">
    <source>
        <dbReference type="ARBA" id="ARBA00043832"/>
    </source>
</evidence>
<dbReference type="PANTHER" id="PTHR20963:SF8">
    <property type="entry name" value="MULTIPLE INOSITOL POLYPHOSPHATE PHOSPHATASE 1"/>
    <property type="match status" value="1"/>
</dbReference>
<evidence type="ECO:0000256" key="3">
    <source>
        <dbReference type="ARBA" id="ARBA00012976"/>
    </source>
</evidence>
<dbReference type="EC" id="3.1.3.80" evidence="3"/>
<name>A0A2H8TWL7_9HEMI</name>
<evidence type="ECO:0000256" key="4">
    <source>
        <dbReference type="ARBA" id="ARBA00013040"/>
    </source>
</evidence>
<dbReference type="PANTHER" id="PTHR20963">
    <property type="entry name" value="MULTIPLE INOSITOL POLYPHOSPHATE PHOSPHATASE-RELATED"/>
    <property type="match status" value="1"/>
</dbReference>
<feature type="signal peptide" evidence="14">
    <location>
        <begin position="1"/>
        <end position="18"/>
    </location>
</feature>
<keyword evidence="6 14" id="KW-0732">Signal</keyword>
<dbReference type="AlphaFoldDB" id="A0A2H8TWL7"/>
<proteinExistence type="inferred from homology"/>
<evidence type="ECO:0000256" key="11">
    <source>
        <dbReference type="ARBA" id="ARBA00043671"/>
    </source>
</evidence>
<keyword evidence="7" id="KW-0378">Hydrolase</keyword>
<evidence type="ECO:0000313" key="15">
    <source>
        <dbReference type="EMBL" id="MBW18685.1"/>
    </source>
</evidence>
<protein>
    <recommendedName>
        <fullName evidence="5">Multiple inositol polyphosphate phosphatase 1</fullName>
        <ecNumber evidence="4">3.1.3.62</ecNumber>
        <ecNumber evidence="3">3.1.3.80</ecNumber>
    </recommendedName>
    <alternativeName>
        <fullName evidence="9">2,3-bisphosphoglycerate 3-phosphatase</fullName>
    </alternativeName>
</protein>
<evidence type="ECO:0000256" key="10">
    <source>
        <dbReference type="ARBA" id="ARBA00043668"/>
    </source>
</evidence>
<evidence type="ECO:0000256" key="12">
    <source>
        <dbReference type="ARBA" id="ARBA00043691"/>
    </source>
</evidence>
<sequence length="460" mass="53309">MFVLIVILVSTLQVIVKCEKHFVNPVLPTYPQSKESVIYMLGSMTPYHAPKTCTDSKAFLVMRHGPKFPKSSVIADIKKLEDFQTHFKNLYLNNDEALNALPNESRIVINAIMNWENQTSDAQPKGNTEHGTLTIKKLGKRWNSRLKNIVVNIEKADIEFNSESAKRCVENGKDFLNEFLKINENSTVNNLPQVQIITDNRIKFDKDTFIQDDVSLNSTPSDDVEDVYYKNVCPDHNCELTTRIRELLFPNQSTEFEEWRAKITSGIVRTMYLACANSFVYNYSIESQGHAWCSLFNYEDLLMFERMHDIQYYIKNGYSSPKIMNFGHPMMRDILDFLRDTDSKKFKLFAAHTSNCLSLITGFRLFRDKETLTIKKMVENDKVNDRLWKSSFLGNYACNIMVVVYDCENAKNEKSQEVTIYLNENPLTIKLDDRVMCTQCPIYVVRDLLRILLNKTTPET</sequence>
<dbReference type="InterPro" id="IPR029033">
    <property type="entry name" value="His_PPase_superfam"/>
</dbReference>
<accession>A0A2H8TWL7</accession>
<dbReference type="GO" id="GO:0052745">
    <property type="term" value="F:inositol phosphate phosphatase activity"/>
    <property type="evidence" value="ECO:0007669"/>
    <property type="project" value="TreeGrafter"/>
</dbReference>
<dbReference type="GO" id="GO:0016020">
    <property type="term" value="C:membrane"/>
    <property type="evidence" value="ECO:0007669"/>
    <property type="project" value="UniProtKB-SubCell"/>
</dbReference>
<comment type="catalytic activity">
    <reaction evidence="13">
        <text>(2R)-2,3-bisphosphoglycerate + H2O = (2R)-2-phosphoglycerate + phosphate</text>
        <dbReference type="Rhea" id="RHEA:27381"/>
        <dbReference type="ChEBI" id="CHEBI:15377"/>
        <dbReference type="ChEBI" id="CHEBI:43474"/>
        <dbReference type="ChEBI" id="CHEBI:58248"/>
        <dbReference type="ChEBI" id="CHEBI:58289"/>
        <dbReference type="EC" id="3.1.3.80"/>
    </reaction>
    <physiologicalReaction direction="left-to-right" evidence="13">
        <dbReference type="Rhea" id="RHEA:27382"/>
    </physiologicalReaction>
</comment>